<gene>
    <name evidence="5" type="ORF">GOP47_0001323</name>
</gene>
<dbReference type="EMBL" id="JABFUD020000003">
    <property type="protein sequence ID" value="KAI5081580.1"/>
    <property type="molecule type" value="Genomic_DNA"/>
</dbReference>
<comment type="caution">
    <text evidence="5">The sequence shown here is derived from an EMBL/GenBank/DDBJ whole genome shotgun (WGS) entry which is preliminary data.</text>
</comment>
<feature type="compositionally biased region" description="Polar residues" evidence="3">
    <location>
        <begin position="20"/>
        <end position="31"/>
    </location>
</feature>
<sequence length="185" mass="18365">MASQQQRAPASTEAFVPKPNASNQAVGQDQPKTIGDALEDAARKAHDKPLEVKDARAIQSAEAHATGIGPGIAGGPAAYAQHLLDTQQQATLGDALQGAKSYLPADKVVTPRDVSGVTRTEARNHPVGTPALSAGGVAASVQAAGQYNVNKGFVAGSRAGQNAGGVGGNNSNAPAGTGGNTISPA</sequence>
<dbReference type="InterPro" id="IPR007011">
    <property type="entry name" value="LEA_SMP_dom"/>
</dbReference>
<evidence type="ECO:0000256" key="2">
    <source>
        <dbReference type="ARBA" id="ARBA00022737"/>
    </source>
</evidence>
<evidence type="ECO:0000256" key="3">
    <source>
        <dbReference type="SAM" id="MobiDB-lite"/>
    </source>
</evidence>
<dbReference type="Pfam" id="PF04927">
    <property type="entry name" value="SMP"/>
    <property type="match status" value="2"/>
</dbReference>
<reference evidence="5" key="1">
    <citation type="submission" date="2021-01" db="EMBL/GenBank/DDBJ databases">
        <title>Adiantum capillus-veneris genome.</title>
        <authorList>
            <person name="Fang Y."/>
            <person name="Liao Q."/>
        </authorList>
    </citation>
    <scope>NUCLEOTIDE SEQUENCE</scope>
    <source>
        <strain evidence="5">H3</strain>
        <tissue evidence="5">Leaf</tissue>
    </source>
</reference>
<dbReference type="PANTHER" id="PTHR31174:SF7">
    <property type="entry name" value="LATE EMBRYOGENESIS ABUNDANT PROTEIN 31-RELATED"/>
    <property type="match status" value="1"/>
</dbReference>
<evidence type="ECO:0000259" key="4">
    <source>
        <dbReference type="Pfam" id="PF04927"/>
    </source>
</evidence>
<feature type="region of interest" description="Disordered" evidence="3">
    <location>
        <begin position="1"/>
        <end position="35"/>
    </location>
</feature>
<keyword evidence="6" id="KW-1185">Reference proteome</keyword>
<feature type="region of interest" description="Disordered" evidence="3">
    <location>
        <begin position="158"/>
        <end position="185"/>
    </location>
</feature>
<comment type="similarity">
    <text evidence="1">Belongs to the LEA type SMP family.</text>
</comment>
<protein>
    <recommendedName>
        <fullName evidence="4">SMP domain-containing protein</fullName>
    </recommendedName>
</protein>
<evidence type="ECO:0000313" key="6">
    <source>
        <dbReference type="Proteomes" id="UP000886520"/>
    </source>
</evidence>
<dbReference type="PANTHER" id="PTHR31174">
    <property type="entry name" value="SEED MATURATION FAMILY PROTEIN"/>
    <property type="match status" value="1"/>
</dbReference>
<organism evidence="5 6">
    <name type="scientific">Adiantum capillus-veneris</name>
    <name type="common">Maidenhair fern</name>
    <dbReference type="NCBI Taxonomy" id="13818"/>
    <lineage>
        <taxon>Eukaryota</taxon>
        <taxon>Viridiplantae</taxon>
        <taxon>Streptophyta</taxon>
        <taxon>Embryophyta</taxon>
        <taxon>Tracheophyta</taxon>
        <taxon>Polypodiopsida</taxon>
        <taxon>Polypodiidae</taxon>
        <taxon>Polypodiales</taxon>
        <taxon>Pteridineae</taxon>
        <taxon>Pteridaceae</taxon>
        <taxon>Vittarioideae</taxon>
        <taxon>Adiantum</taxon>
    </lineage>
</organism>
<dbReference type="InterPro" id="IPR042971">
    <property type="entry name" value="LEA_SMP"/>
</dbReference>
<name>A0A9D4ZQL9_ADICA</name>
<accession>A0A9D4ZQL9</accession>
<evidence type="ECO:0000313" key="5">
    <source>
        <dbReference type="EMBL" id="KAI5081580.1"/>
    </source>
</evidence>
<keyword evidence="2" id="KW-0677">Repeat</keyword>
<dbReference type="Proteomes" id="UP000886520">
    <property type="component" value="Chromosome 2"/>
</dbReference>
<feature type="domain" description="SMP" evidence="4">
    <location>
        <begin position="91"/>
        <end position="149"/>
    </location>
</feature>
<dbReference type="OrthoDB" id="2014755at2759"/>
<feature type="domain" description="SMP" evidence="4">
    <location>
        <begin position="33"/>
        <end position="81"/>
    </location>
</feature>
<dbReference type="AlphaFoldDB" id="A0A9D4ZQL9"/>
<evidence type="ECO:0000256" key="1">
    <source>
        <dbReference type="ARBA" id="ARBA00010733"/>
    </source>
</evidence>
<proteinExistence type="inferred from homology"/>